<keyword evidence="5" id="KW-0539">Nucleus</keyword>
<keyword evidence="2" id="KW-0507">mRNA processing</keyword>
<comment type="similarity">
    <text evidence="6">Belongs to the RSE1 family.</text>
</comment>
<dbReference type="Pfam" id="PF23726">
    <property type="entry name" value="Beta-prop_RSE1_2nd"/>
    <property type="match status" value="1"/>
</dbReference>
<dbReference type="InterPro" id="IPR004871">
    <property type="entry name" value="RSE1/DDB1/CPSF1_C"/>
</dbReference>
<dbReference type="FunFam" id="2.130.10.10:FF:000031">
    <property type="entry name" value="Splicing factor 3b subunit 3"/>
    <property type="match status" value="1"/>
</dbReference>
<dbReference type="GeneID" id="14868819"/>
<name>F4Q3I9_CACFS</name>
<dbReference type="SUPFAM" id="SSF50978">
    <property type="entry name" value="WD40 repeat-like"/>
    <property type="match status" value="1"/>
</dbReference>
<dbReference type="GO" id="GO:0008380">
    <property type="term" value="P:RNA splicing"/>
    <property type="evidence" value="ECO:0007669"/>
    <property type="project" value="UniProtKB-KW"/>
</dbReference>
<keyword evidence="3" id="KW-0747">Spliceosome</keyword>
<dbReference type="InterPro" id="IPR018846">
    <property type="entry name" value="Beta-prop_RSE1/DDB1/CPSF1_1st"/>
</dbReference>
<dbReference type="InterPro" id="IPR058543">
    <property type="entry name" value="Beta-prop_RSE1/DDB1/CPSF1_2nd"/>
</dbReference>
<feature type="domain" description="RSE1/DDB1/CPSF1 C-terminal" evidence="7">
    <location>
        <begin position="839"/>
        <end position="1160"/>
    </location>
</feature>
<dbReference type="Gene3D" id="2.130.10.10">
    <property type="entry name" value="YVTN repeat-like/Quinoprotein amine dehydrogenase"/>
    <property type="match status" value="3"/>
</dbReference>
<protein>
    <submittedName>
        <fullName evidence="10">CPSF domain-containing protein</fullName>
    </submittedName>
</protein>
<dbReference type="Pfam" id="PF03178">
    <property type="entry name" value="CPSF_A"/>
    <property type="match status" value="1"/>
</dbReference>
<dbReference type="KEGG" id="dfa:DFA_08643"/>
<dbReference type="OrthoDB" id="436637at2759"/>
<evidence type="ECO:0000259" key="8">
    <source>
        <dbReference type="Pfam" id="PF10433"/>
    </source>
</evidence>
<dbReference type="AlphaFoldDB" id="F4Q3I9"/>
<proteinExistence type="inferred from homology"/>
<comment type="subcellular location">
    <subcellularLocation>
        <location evidence="1">Nucleus</location>
    </subcellularLocation>
</comment>
<dbReference type="InterPro" id="IPR036322">
    <property type="entry name" value="WD40_repeat_dom_sf"/>
</dbReference>
<evidence type="ECO:0000256" key="2">
    <source>
        <dbReference type="ARBA" id="ARBA00022664"/>
    </source>
</evidence>
<feature type="domain" description="RSE1/DDB1/CPSF1 first beta-propeller" evidence="8">
    <location>
        <begin position="14"/>
        <end position="371"/>
    </location>
</feature>
<evidence type="ECO:0000256" key="6">
    <source>
        <dbReference type="ARBA" id="ARBA00038266"/>
    </source>
</evidence>
<evidence type="ECO:0000313" key="10">
    <source>
        <dbReference type="EMBL" id="EGG17647.1"/>
    </source>
</evidence>
<evidence type="ECO:0000259" key="9">
    <source>
        <dbReference type="Pfam" id="PF23726"/>
    </source>
</evidence>
<dbReference type="FunFam" id="2.130.10.10:FF:001143">
    <property type="entry name" value="Pre-mRNA-splicing factor rse-1, putative"/>
    <property type="match status" value="1"/>
</dbReference>
<evidence type="ECO:0000256" key="4">
    <source>
        <dbReference type="ARBA" id="ARBA00023187"/>
    </source>
</evidence>
<gene>
    <name evidence="10" type="primary">sf3b3</name>
    <name evidence="10" type="ORF">DFA_08643</name>
</gene>
<evidence type="ECO:0000256" key="5">
    <source>
        <dbReference type="ARBA" id="ARBA00023242"/>
    </source>
</evidence>
<keyword evidence="4" id="KW-0508">mRNA splicing</keyword>
<dbReference type="GO" id="GO:0005681">
    <property type="term" value="C:spliceosomal complex"/>
    <property type="evidence" value="ECO:0007669"/>
    <property type="project" value="UniProtKB-KW"/>
</dbReference>
<dbReference type="OMA" id="PRATGHW"/>
<evidence type="ECO:0000259" key="7">
    <source>
        <dbReference type="Pfam" id="PF03178"/>
    </source>
</evidence>
<dbReference type="PANTHER" id="PTHR10644">
    <property type="entry name" value="DNA REPAIR/RNA PROCESSING CPSF FAMILY"/>
    <property type="match status" value="1"/>
</dbReference>
<accession>F4Q3I9</accession>
<evidence type="ECO:0000313" key="11">
    <source>
        <dbReference type="Proteomes" id="UP000007797"/>
    </source>
</evidence>
<evidence type="ECO:0000256" key="3">
    <source>
        <dbReference type="ARBA" id="ARBA00022728"/>
    </source>
</evidence>
<dbReference type="FunFam" id="1.10.150.910:FF:000002">
    <property type="entry name" value="Splicing factor 3B subunit 3"/>
    <property type="match status" value="1"/>
</dbReference>
<dbReference type="GO" id="GO:0006397">
    <property type="term" value="P:mRNA processing"/>
    <property type="evidence" value="ECO:0007669"/>
    <property type="project" value="UniProtKB-KW"/>
</dbReference>
<keyword evidence="11" id="KW-1185">Reference proteome</keyword>
<dbReference type="Pfam" id="PF10433">
    <property type="entry name" value="Beta-prop_RSE1_1st"/>
    <property type="match status" value="1"/>
</dbReference>
<feature type="domain" description="RSE1/DDB1/CPSF1 second beta-propeller" evidence="9">
    <location>
        <begin position="437"/>
        <end position="777"/>
    </location>
</feature>
<organism evidence="10 11">
    <name type="scientific">Cavenderia fasciculata</name>
    <name type="common">Slime mold</name>
    <name type="synonym">Dictyostelium fasciculatum</name>
    <dbReference type="NCBI Taxonomy" id="261658"/>
    <lineage>
        <taxon>Eukaryota</taxon>
        <taxon>Amoebozoa</taxon>
        <taxon>Evosea</taxon>
        <taxon>Eumycetozoa</taxon>
        <taxon>Dictyostelia</taxon>
        <taxon>Acytosteliales</taxon>
        <taxon>Cavenderiaceae</taxon>
        <taxon>Cavenderia</taxon>
    </lineage>
</organism>
<dbReference type="InterPro" id="IPR050358">
    <property type="entry name" value="RSE1/DDB1/CFT1"/>
</dbReference>
<reference evidence="11" key="1">
    <citation type="journal article" date="2011" name="Genome Res.">
        <title>Phylogeny-wide analysis of social amoeba genomes highlights ancient origins for complex intercellular communication.</title>
        <authorList>
            <person name="Heidel A.J."/>
            <person name="Lawal H.M."/>
            <person name="Felder M."/>
            <person name="Schilde C."/>
            <person name="Helps N.R."/>
            <person name="Tunggal B."/>
            <person name="Rivero F."/>
            <person name="John U."/>
            <person name="Schleicher M."/>
            <person name="Eichinger L."/>
            <person name="Platzer M."/>
            <person name="Noegel A.A."/>
            <person name="Schaap P."/>
            <person name="Gloeckner G."/>
        </authorList>
    </citation>
    <scope>NUCLEOTIDE SEQUENCE [LARGE SCALE GENOMIC DNA]</scope>
    <source>
        <strain evidence="11">SH3</strain>
    </source>
</reference>
<dbReference type="RefSeq" id="XP_004356131.1">
    <property type="nucleotide sequence ID" value="XM_004356078.1"/>
</dbReference>
<dbReference type="Proteomes" id="UP000007797">
    <property type="component" value="Unassembled WGS sequence"/>
</dbReference>
<evidence type="ECO:0000256" key="1">
    <source>
        <dbReference type="ARBA" id="ARBA00004123"/>
    </source>
</evidence>
<dbReference type="Gene3D" id="1.10.150.910">
    <property type="match status" value="1"/>
</dbReference>
<dbReference type="EMBL" id="GL883021">
    <property type="protein sequence ID" value="EGG17647.1"/>
    <property type="molecule type" value="Genomic_DNA"/>
</dbReference>
<dbReference type="STRING" id="1054147.F4Q3I9"/>
<dbReference type="InterPro" id="IPR015943">
    <property type="entry name" value="WD40/YVTN_repeat-like_dom_sf"/>
</dbReference>
<dbReference type="GO" id="GO:0003676">
    <property type="term" value="F:nucleic acid binding"/>
    <property type="evidence" value="ECO:0007669"/>
    <property type="project" value="InterPro"/>
</dbReference>
<sequence>MYLYNLTLQKSTAIFQSVSGNFSGSKAVEIIVSNGHALELLRPDDSGRLDHVLYSEAFGVIRSIAPFRLTGGSKDYLIVGSDSGRVVILEYNPSKNVFEKVHQETFGRSGCRRIVPGQYISTDPKGRAFMIGAIEKQKLVYILNRDSQAKLSISSPLEAHKAHTIVFSMCGVDVGFENPIFATISVDYSEETNIEDVEETHNTKVLTFYELDLGLNNVVRKWSEEVDRSANLVVSVPGGSDGPGGVLVCAQGRVYYRNIGHADISVSIPRRNGMTEEKSLMIVSHASHKQRDMFFFLVQSEYGDLYKITLDYSGEMVSGMQIAYFDTFPTANCITMLKNGFLFVASEFGDHGLYLFKSLGLDDAPTASSAGNTEMVFFEPVFEPRNLVLTATISSLSPIVDFKVADLAQEGTPQMYALSGVSERANLRVLRHGLPITQMVDSQLPGTPAGIWTIPQSLTTMRNPQYQGIGTVESPADRYIVVSFVGSTLVLGVGETVEEVQDSGILSTTTTILIRSMGANLDSIVQIFAQGIRHINAERRVSEWRAPGRKTISIAAANQQQVIICIGGSEIIYFELDPAGNLTEVFKKDMRKDINCIEFAPIPRGRTMSRFVAISDYDGPVRILSLERDNMLNQVSMVDTDRQQVEQLCVAELMVHEPGVDQQIVNTQRQGTLFLHIGLKNGVLKRAVLDGLTGEISDMRTRILGRRPIKFFRVKIKGSPAVLALSTRVWMCYSNLGRYEITPLSVEPLDHAASLSSDQCPEGIVATSENNLKIFSIEKLGDLFNQVQIPLSCTPKRFVVHPQTNYIVSIETEHNFSTQFEPELAQDLEMPRAGKGKWKSVIRILDPVSNQTLDLVSLTNNEAAFSIGTVMFQEGEVMLAVGCAKDVQLQPRGFSSASIHLYQFVENGQKLALVHTTETDLIPHAVGSFQGKLIAGVGNVLRLYELGKKKLLRKCENRKVPNQITSIQSQGDRIVVSDVQESVHFFTYRRSENVLVLFADDTAPRFVTSCVMLDFDTVAIADKFGTIAVVRMPPSSDTDIDIENELDIGTLTTKSKLALNGAANKLELVASFYVGETCCNLTRTSLMVGGSEVIIYTTLGGAIGALIPFSSREEVDFFAQLEMQMRQEKESLCGRDHLSYRSYYFPVKNVIDGDLCEQYSTLDATKQRSVAEELIRNPSEVLKKLEDIRSQKLL</sequence>